<keyword evidence="3 9" id="KW-1003">Cell membrane</keyword>
<dbReference type="GO" id="GO:0043952">
    <property type="term" value="P:protein transport by the Sec complex"/>
    <property type="evidence" value="ECO:0007669"/>
    <property type="project" value="UniProtKB-UniRule"/>
</dbReference>
<dbReference type="STRING" id="2718.CHUV0807_2059"/>
<dbReference type="NCBIfam" id="TIGR00964">
    <property type="entry name" value="secE_bact"/>
    <property type="match status" value="1"/>
</dbReference>
<proteinExistence type="inferred from homology"/>
<evidence type="ECO:0000256" key="6">
    <source>
        <dbReference type="ARBA" id="ARBA00022989"/>
    </source>
</evidence>
<name>C8N6E9_CARH6</name>
<dbReference type="InterPro" id="IPR001901">
    <property type="entry name" value="Translocase_SecE/Sec61-g"/>
</dbReference>
<organism evidence="10 11">
    <name type="scientific">Cardiobacterium hominis (strain ATCC 15826 / DSM 8339 / NCTC 10426 / 6573)</name>
    <dbReference type="NCBI Taxonomy" id="638300"/>
    <lineage>
        <taxon>Bacteria</taxon>
        <taxon>Pseudomonadati</taxon>
        <taxon>Pseudomonadota</taxon>
        <taxon>Gammaproteobacteria</taxon>
        <taxon>Cardiobacteriales</taxon>
        <taxon>Cardiobacteriaceae</taxon>
        <taxon>Cardiobacterium</taxon>
    </lineage>
</organism>
<keyword evidence="8 9" id="KW-0472">Membrane</keyword>
<dbReference type="HOGENOM" id="CLU_113663_0_1_6"/>
<comment type="function">
    <text evidence="9">Essential subunit of the Sec protein translocation channel SecYEG. Clamps together the 2 halves of SecY. May contact the channel plug during translocation.</text>
</comment>
<dbReference type="PANTHER" id="PTHR33910">
    <property type="entry name" value="PROTEIN TRANSLOCASE SUBUNIT SECE"/>
    <property type="match status" value="1"/>
</dbReference>
<evidence type="ECO:0000256" key="8">
    <source>
        <dbReference type="ARBA" id="ARBA00023136"/>
    </source>
</evidence>
<dbReference type="InterPro" id="IPR038379">
    <property type="entry name" value="SecE_sf"/>
</dbReference>
<feature type="transmembrane region" description="Helical" evidence="9">
    <location>
        <begin position="92"/>
        <end position="117"/>
    </location>
</feature>
<protein>
    <recommendedName>
        <fullName evidence="9">Protein translocase subunit SecE</fullName>
    </recommendedName>
</protein>
<comment type="similarity">
    <text evidence="9">Belongs to the SecE/SEC61-gamma family.</text>
</comment>
<evidence type="ECO:0000256" key="3">
    <source>
        <dbReference type="ARBA" id="ARBA00022475"/>
    </source>
</evidence>
<evidence type="ECO:0000313" key="11">
    <source>
        <dbReference type="Proteomes" id="UP000004870"/>
    </source>
</evidence>
<feature type="transmembrane region" description="Helical" evidence="9">
    <location>
        <begin position="12"/>
        <end position="32"/>
    </location>
</feature>
<keyword evidence="11" id="KW-1185">Reference proteome</keyword>
<evidence type="ECO:0000256" key="2">
    <source>
        <dbReference type="ARBA" id="ARBA00022448"/>
    </source>
</evidence>
<dbReference type="Gene3D" id="1.20.5.1030">
    <property type="entry name" value="Preprotein translocase secy subunit"/>
    <property type="match status" value="1"/>
</dbReference>
<dbReference type="GO" id="GO:0006605">
    <property type="term" value="P:protein targeting"/>
    <property type="evidence" value="ECO:0007669"/>
    <property type="project" value="UniProtKB-UniRule"/>
</dbReference>
<dbReference type="GeneID" id="84789112"/>
<evidence type="ECO:0000256" key="5">
    <source>
        <dbReference type="ARBA" id="ARBA00022927"/>
    </source>
</evidence>
<dbReference type="OrthoDB" id="9806365at2"/>
<evidence type="ECO:0000256" key="1">
    <source>
        <dbReference type="ARBA" id="ARBA00004370"/>
    </source>
</evidence>
<accession>C8N6E9</accession>
<dbReference type="Proteomes" id="UP000004870">
    <property type="component" value="Unassembled WGS sequence"/>
</dbReference>
<keyword evidence="2 9" id="KW-0813">Transport</keyword>
<sequence>MQQSTAEQQKKSTDPLFTALAVILFLGGFYLAGSTTFLTGASGFVRFGVVVASLVASTAALWPTSHRTYILSLMRGARIEMRKMRWPTKDDAVKTTMVVLLLVAIFSIVLSIFDWILTSIVKALL</sequence>
<keyword evidence="6 9" id="KW-1133">Transmembrane helix</keyword>
<reference evidence="10 11" key="1">
    <citation type="submission" date="2009-08" db="EMBL/GenBank/DDBJ databases">
        <authorList>
            <person name="Qin X."/>
            <person name="Bachman B."/>
            <person name="Battles P."/>
            <person name="Bell A."/>
            <person name="Bess C."/>
            <person name="Bickham C."/>
            <person name="Chaboub L."/>
            <person name="Chen D."/>
            <person name="Coyle M."/>
            <person name="Deiros D.R."/>
            <person name="Dinh H."/>
            <person name="Forbes L."/>
            <person name="Fowler G."/>
            <person name="Francisco L."/>
            <person name="Fu Q."/>
            <person name="Gubbala S."/>
            <person name="Hale W."/>
            <person name="Han Y."/>
            <person name="Hemphill L."/>
            <person name="Highlander S.K."/>
            <person name="Hirani K."/>
            <person name="Hogues M."/>
            <person name="Jackson L."/>
            <person name="Jakkamsetti A."/>
            <person name="Javaid M."/>
            <person name="Jiang H."/>
            <person name="Korchina V."/>
            <person name="Kovar C."/>
            <person name="Lara F."/>
            <person name="Lee S."/>
            <person name="Mata R."/>
            <person name="Mathew T."/>
            <person name="Moen C."/>
            <person name="Morales K."/>
            <person name="Munidasa M."/>
            <person name="Nazareth L."/>
            <person name="Ngo R."/>
            <person name="Nguyen L."/>
            <person name="Okwuonu G."/>
            <person name="Ongeri F."/>
            <person name="Patil S."/>
            <person name="Petrosino J."/>
            <person name="Pham C."/>
            <person name="Pham P."/>
            <person name="Pu L.-L."/>
            <person name="Puazo M."/>
            <person name="Raj R."/>
            <person name="Reid J."/>
            <person name="Rouhana J."/>
            <person name="Saada N."/>
            <person name="Shang Y."/>
            <person name="Simmons D."/>
            <person name="Thornton R."/>
            <person name="Warren J."/>
            <person name="Weissenberger G."/>
            <person name="Zhang J."/>
            <person name="Zhang L."/>
            <person name="Zhou C."/>
            <person name="Zhu D."/>
            <person name="Muzny D."/>
            <person name="Worley K."/>
            <person name="Gibbs R."/>
        </authorList>
    </citation>
    <scope>NUCLEOTIDE SEQUENCE [LARGE SCALE GENOMIC DNA]</scope>
    <source>
        <strain evidence="11">ATCC 15826 / DSM 8339 / NCTC 10426 / 6573</strain>
    </source>
</reference>
<dbReference type="InterPro" id="IPR005807">
    <property type="entry name" value="SecE_bac"/>
</dbReference>
<dbReference type="GO" id="GO:0065002">
    <property type="term" value="P:intracellular protein transmembrane transport"/>
    <property type="evidence" value="ECO:0007669"/>
    <property type="project" value="UniProtKB-UniRule"/>
</dbReference>
<dbReference type="AlphaFoldDB" id="C8N6E9"/>
<dbReference type="GO" id="GO:0009306">
    <property type="term" value="P:protein secretion"/>
    <property type="evidence" value="ECO:0007669"/>
    <property type="project" value="UniProtKB-UniRule"/>
</dbReference>
<dbReference type="RefSeq" id="WP_004138902.1">
    <property type="nucleotide sequence ID" value="NZ_GG694025.1"/>
</dbReference>
<comment type="caution">
    <text evidence="10">The sequence shown here is derived from an EMBL/GenBank/DDBJ whole genome shotgun (WGS) entry which is preliminary data.</text>
</comment>
<dbReference type="GO" id="GO:0008320">
    <property type="term" value="F:protein transmembrane transporter activity"/>
    <property type="evidence" value="ECO:0007669"/>
    <property type="project" value="UniProtKB-UniRule"/>
</dbReference>
<dbReference type="EMBL" id="ACKY01000006">
    <property type="protein sequence ID" value="EEV89796.1"/>
    <property type="molecule type" value="Genomic_DNA"/>
</dbReference>
<dbReference type="HAMAP" id="MF_00422">
    <property type="entry name" value="SecE"/>
    <property type="match status" value="1"/>
</dbReference>
<evidence type="ECO:0000313" key="10">
    <source>
        <dbReference type="EMBL" id="EEV89796.1"/>
    </source>
</evidence>
<dbReference type="GO" id="GO:0005886">
    <property type="term" value="C:plasma membrane"/>
    <property type="evidence" value="ECO:0007669"/>
    <property type="project" value="UniProtKB-UniRule"/>
</dbReference>
<comment type="subcellular location">
    <subcellularLocation>
        <location evidence="1">Membrane</location>
    </subcellularLocation>
</comment>
<comment type="caution">
    <text evidence="9">Lacks conserved residue(s) required for the propagation of feature annotation.</text>
</comment>
<comment type="subunit">
    <text evidence="9">Component of the Sec protein translocase complex. Heterotrimer consisting of SecY, SecE and SecG subunits. The heterotrimers can form oligomers, although 1 heterotrimer is thought to be able to translocate proteins. Interacts with the ribosome. Interacts with SecDF, and other proteins may be involved. Interacts with SecA.</text>
</comment>
<keyword evidence="7 9" id="KW-0811">Translocation</keyword>
<evidence type="ECO:0000256" key="9">
    <source>
        <dbReference type="HAMAP-Rule" id="MF_00422"/>
    </source>
</evidence>
<keyword evidence="5 9" id="KW-0653">Protein transport</keyword>
<feature type="transmembrane region" description="Helical" evidence="9">
    <location>
        <begin position="44"/>
        <end position="65"/>
    </location>
</feature>
<evidence type="ECO:0000256" key="4">
    <source>
        <dbReference type="ARBA" id="ARBA00022692"/>
    </source>
</evidence>
<dbReference type="Pfam" id="PF00584">
    <property type="entry name" value="SecE"/>
    <property type="match status" value="1"/>
</dbReference>
<keyword evidence="4 9" id="KW-0812">Transmembrane</keyword>
<dbReference type="PANTHER" id="PTHR33910:SF1">
    <property type="entry name" value="PROTEIN TRANSLOCASE SUBUNIT SECE"/>
    <property type="match status" value="1"/>
</dbReference>
<evidence type="ECO:0000256" key="7">
    <source>
        <dbReference type="ARBA" id="ARBA00023010"/>
    </source>
</evidence>
<gene>
    <name evidence="9 10" type="primary">secE</name>
    <name evidence="10" type="ORF">HMPREF0198_0075</name>
</gene>